<keyword evidence="1" id="KW-0812">Transmembrane</keyword>
<name>A0A6A0A045_HAELA</name>
<dbReference type="AlphaFoldDB" id="A0A6A0A045"/>
<sequence length="64" mass="6816">MDKDKLVVAAAVFAVARTMHSVQLALPGKVNVMFRKVGFTAMITWIAGLGGFLMVKGLRAANPV</sequence>
<keyword evidence="1" id="KW-1133">Transmembrane helix</keyword>
<evidence type="ECO:0000313" key="3">
    <source>
        <dbReference type="Proteomes" id="UP000485058"/>
    </source>
</evidence>
<reference evidence="2 3" key="1">
    <citation type="submission" date="2020-02" db="EMBL/GenBank/DDBJ databases">
        <title>Draft genome sequence of Haematococcus lacustris strain NIES-144.</title>
        <authorList>
            <person name="Morimoto D."/>
            <person name="Nakagawa S."/>
            <person name="Yoshida T."/>
            <person name="Sawayama S."/>
        </authorList>
    </citation>
    <scope>NUCLEOTIDE SEQUENCE [LARGE SCALE GENOMIC DNA]</scope>
    <source>
        <strain evidence="2 3">NIES-144</strain>
    </source>
</reference>
<organism evidence="2 3">
    <name type="scientific">Haematococcus lacustris</name>
    <name type="common">Green alga</name>
    <name type="synonym">Haematococcus pluvialis</name>
    <dbReference type="NCBI Taxonomy" id="44745"/>
    <lineage>
        <taxon>Eukaryota</taxon>
        <taxon>Viridiplantae</taxon>
        <taxon>Chlorophyta</taxon>
        <taxon>core chlorophytes</taxon>
        <taxon>Chlorophyceae</taxon>
        <taxon>CS clade</taxon>
        <taxon>Chlamydomonadales</taxon>
        <taxon>Haematococcaceae</taxon>
        <taxon>Haematococcus</taxon>
    </lineage>
</organism>
<protein>
    <submittedName>
        <fullName evidence="2">Uncharacterized protein</fullName>
    </submittedName>
</protein>
<dbReference type="Proteomes" id="UP000485058">
    <property type="component" value="Unassembled WGS sequence"/>
</dbReference>
<accession>A0A6A0A045</accession>
<keyword evidence="1" id="KW-0472">Membrane</keyword>
<feature type="transmembrane region" description="Helical" evidence="1">
    <location>
        <begin position="37"/>
        <end position="55"/>
    </location>
</feature>
<comment type="caution">
    <text evidence="2">The sequence shown here is derived from an EMBL/GenBank/DDBJ whole genome shotgun (WGS) entry which is preliminary data.</text>
</comment>
<evidence type="ECO:0000256" key="1">
    <source>
        <dbReference type="SAM" id="Phobius"/>
    </source>
</evidence>
<keyword evidence="3" id="KW-1185">Reference proteome</keyword>
<evidence type="ECO:0000313" key="2">
    <source>
        <dbReference type="EMBL" id="GFH25559.1"/>
    </source>
</evidence>
<gene>
    <name evidence="2" type="ORF">HaLaN_23543</name>
</gene>
<dbReference type="EMBL" id="BLLF01002848">
    <property type="protein sequence ID" value="GFH25559.1"/>
    <property type="molecule type" value="Genomic_DNA"/>
</dbReference>
<proteinExistence type="predicted"/>